<sequence length="117" mass="12588">MPQCITASTTLDVATLDEVGFYTVRVNPAVTSIRITFVPPSNGALVGSIDGVVVTPSGPNYGRDWIEFDYNPSELGTSFTVQVSYTAPPRGEEDGYMPPLETPTKSPKFKPQTTCPT</sequence>
<name>A0ABY7GS89_9BACT</name>
<evidence type="ECO:0000313" key="2">
    <source>
        <dbReference type="EMBL" id="WAS89739.1"/>
    </source>
</evidence>
<evidence type="ECO:0000313" key="3">
    <source>
        <dbReference type="Proteomes" id="UP001164459"/>
    </source>
</evidence>
<dbReference type="Proteomes" id="UP001164459">
    <property type="component" value="Chromosome"/>
</dbReference>
<protein>
    <submittedName>
        <fullName evidence="2">Uncharacterized protein</fullName>
    </submittedName>
</protein>
<dbReference type="EMBL" id="CP114040">
    <property type="protein sequence ID" value="WAS89739.1"/>
    <property type="molecule type" value="Genomic_DNA"/>
</dbReference>
<accession>A0ABY7GS89</accession>
<feature type="region of interest" description="Disordered" evidence="1">
    <location>
        <begin position="86"/>
        <end position="117"/>
    </location>
</feature>
<proteinExistence type="predicted"/>
<evidence type="ECO:0000256" key="1">
    <source>
        <dbReference type="SAM" id="MobiDB-lite"/>
    </source>
</evidence>
<organism evidence="2 3">
    <name type="scientific">Nannocystis punicea</name>
    <dbReference type="NCBI Taxonomy" id="2995304"/>
    <lineage>
        <taxon>Bacteria</taxon>
        <taxon>Pseudomonadati</taxon>
        <taxon>Myxococcota</taxon>
        <taxon>Polyangia</taxon>
        <taxon>Nannocystales</taxon>
        <taxon>Nannocystaceae</taxon>
        <taxon>Nannocystis</taxon>
    </lineage>
</organism>
<gene>
    <name evidence="2" type="ORF">O0S08_26400</name>
</gene>
<reference evidence="2" key="1">
    <citation type="submission" date="2022-11" db="EMBL/GenBank/DDBJ databases">
        <title>Minimal conservation of predation-associated metabolite biosynthetic gene clusters underscores biosynthetic potential of Myxococcota including descriptions for ten novel species: Archangium lansinium sp. nov., Myxococcus landrumus sp. nov., Nannocystis bai.</title>
        <authorList>
            <person name="Ahearne A."/>
            <person name="Stevens C."/>
            <person name="Dowd S."/>
        </authorList>
    </citation>
    <scope>NUCLEOTIDE SEQUENCE</scope>
    <source>
        <strain evidence="2">Fl3</strain>
    </source>
</reference>
<dbReference type="RefSeq" id="WP_269032049.1">
    <property type="nucleotide sequence ID" value="NZ_CP114040.1"/>
</dbReference>
<keyword evidence="3" id="KW-1185">Reference proteome</keyword>